<protein>
    <submittedName>
        <fullName evidence="3">3-oxoacyl-ACP reductase</fullName>
    </submittedName>
</protein>
<dbReference type="CDD" id="cd05233">
    <property type="entry name" value="SDR_c"/>
    <property type="match status" value="1"/>
</dbReference>
<reference evidence="3" key="2">
    <citation type="submission" date="2020-09" db="EMBL/GenBank/DDBJ databases">
        <authorList>
            <person name="Sun Q."/>
            <person name="Zhou Y."/>
        </authorList>
    </citation>
    <scope>NUCLEOTIDE SEQUENCE</scope>
    <source>
        <strain evidence="3">CGMCC 1.15447</strain>
    </source>
</reference>
<reference evidence="3" key="1">
    <citation type="journal article" date="2014" name="Int. J. Syst. Evol. Microbiol.">
        <title>Complete genome sequence of Corynebacterium casei LMG S-19264T (=DSM 44701T), isolated from a smear-ripened cheese.</title>
        <authorList>
            <consortium name="US DOE Joint Genome Institute (JGI-PGF)"/>
            <person name="Walter F."/>
            <person name="Albersmeier A."/>
            <person name="Kalinowski J."/>
            <person name="Ruckert C."/>
        </authorList>
    </citation>
    <scope>NUCLEOTIDE SEQUENCE</scope>
    <source>
        <strain evidence="3">CGMCC 1.15447</strain>
    </source>
</reference>
<organism evidence="3 4">
    <name type="scientific">Edaphobacter acidisoli</name>
    <dbReference type="NCBI Taxonomy" id="2040573"/>
    <lineage>
        <taxon>Bacteria</taxon>
        <taxon>Pseudomonadati</taxon>
        <taxon>Acidobacteriota</taxon>
        <taxon>Terriglobia</taxon>
        <taxon>Terriglobales</taxon>
        <taxon>Acidobacteriaceae</taxon>
        <taxon>Edaphobacter</taxon>
    </lineage>
</organism>
<dbReference type="Proteomes" id="UP000648801">
    <property type="component" value="Unassembled WGS sequence"/>
</dbReference>
<dbReference type="PROSITE" id="PS00061">
    <property type="entry name" value="ADH_SHORT"/>
    <property type="match status" value="1"/>
</dbReference>
<comment type="similarity">
    <text evidence="1">Belongs to the short-chain dehydrogenases/reductases (SDR) family.</text>
</comment>
<dbReference type="EMBL" id="BMJB01000001">
    <property type="protein sequence ID" value="GGA57765.1"/>
    <property type="molecule type" value="Genomic_DNA"/>
</dbReference>
<dbReference type="PANTHER" id="PTHR43639:SF1">
    <property type="entry name" value="SHORT-CHAIN DEHYDROGENASE_REDUCTASE FAMILY PROTEIN"/>
    <property type="match status" value="1"/>
</dbReference>
<keyword evidence="2" id="KW-0560">Oxidoreductase</keyword>
<dbReference type="RefSeq" id="WP_188757868.1">
    <property type="nucleotide sequence ID" value="NZ_BMJB01000001.1"/>
</dbReference>
<proteinExistence type="inferred from homology"/>
<gene>
    <name evidence="3" type="ORF">GCM10011507_06390</name>
</gene>
<comment type="caution">
    <text evidence="3">The sequence shown here is derived from an EMBL/GenBank/DDBJ whole genome shotgun (WGS) entry which is preliminary data.</text>
</comment>
<dbReference type="Gene3D" id="3.40.50.720">
    <property type="entry name" value="NAD(P)-binding Rossmann-like Domain"/>
    <property type="match status" value="1"/>
</dbReference>
<dbReference type="Pfam" id="PF13561">
    <property type="entry name" value="adh_short_C2"/>
    <property type="match status" value="1"/>
</dbReference>
<dbReference type="GO" id="GO:0016491">
    <property type="term" value="F:oxidoreductase activity"/>
    <property type="evidence" value="ECO:0007669"/>
    <property type="project" value="UniProtKB-KW"/>
</dbReference>
<dbReference type="InterPro" id="IPR002347">
    <property type="entry name" value="SDR_fam"/>
</dbReference>
<accession>A0A916RHH3</accession>
<evidence type="ECO:0000313" key="4">
    <source>
        <dbReference type="Proteomes" id="UP000648801"/>
    </source>
</evidence>
<dbReference type="PANTHER" id="PTHR43639">
    <property type="entry name" value="OXIDOREDUCTASE, SHORT-CHAIN DEHYDROGENASE/REDUCTASE FAMILY (AFU_ORTHOLOGUE AFUA_5G02870)"/>
    <property type="match status" value="1"/>
</dbReference>
<dbReference type="FunFam" id="3.40.50.720:FF:000084">
    <property type="entry name" value="Short-chain dehydrogenase reductase"/>
    <property type="match status" value="1"/>
</dbReference>
<dbReference type="SUPFAM" id="SSF51735">
    <property type="entry name" value="NAD(P)-binding Rossmann-fold domains"/>
    <property type="match status" value="1"/>
</dbReference>
<dbReference type="AlphaFoldDB" id="A0A916RHH3"/>
<keyword evidence="4" id="KW-1185">Reference proteome</keyword>
<dbReference type="PRINTS" id="PR00081">
    <property type="entry name" value="GDHRDH"/>
</dbReference>
<name>A0A916RHH3_9BACT</name>
<sequence>MTQFATYPSLKDRVVVISGGANGIGESIVEAFHQQQAKVWFLDIDRSAAESLIARLSDKPNTPKFVECDLTNIAALQQAAAEITSHHKSIDILINNAGNDTRHSVEEVTPDLWNKYLALNLHHQFFLTQALLPAIRQSGHGSIINMSSISWIIPGTNLAAYNTAKAGIVGLTRTLAHELGPDGIRVNCVLPGAIMTERQRRLWFTETYQTEILSRQALKRMIQPEEVSRLLLFLAADDSSAITNQSYIIDAGWI</sequence>
<dbReference type="PRINTS" id="PR00080">
    <property type="entry name" value="SDRFAMILY"/>
</dbReference>
<evidence type="ECO:0000313" key="3">
    <source>
        <dbReference type="EMBL" id="GGA57765.1"/>
    </source>
</evidence>
<evidence type="ECO:0000256" key="2">
    <source>
        <dbReference type="ARBA" id="ARBA00023002"/>
    </source>
</evidence>
<evidence type="ECO:0000256" key="1">
    <source>
        <dbReference type="ARBA" id="ARBA00006484"/>
    </source>
</evidence>
<dbReference type="InterPro" id="IPR036291">
    <property type="entry name" value="NAD(P)-bd_dom_sf"/>
</dbReference>
<dbReference type="InterPro" id="IPR020904">
    <property type="entry name" value="Sc_DH/Rdtase_CS"/>
</dbReference>